<dbReference type="OrthoDB" id="2452979at2"/>
<accession>A0A0B5AGI0</accession>
<proteinExistence type="predicted"/>
<dbReference type="HOGENOM" id="CLU_1701909_0_0_9"/>
<protein>
    <submittedName>
        <fullName evidence="1">Uncharacterized protein</fullName>
    </submittedName>
</protein>
<dbReference type="KEGG" id="jeo:JMA_01330"/>
<keyword evidence="2" id="KW-1185">Reference proteome</keyword>
<dbReference type="AlphaFoldDB" id="A0A0B5AGI0"/>
<name>A0A0B5AGI0_9BACL</name>
<gene>
    <name evidence="1" type="ORF">JMA_01330</name>
</gene>
<evidence type="ECO:0000313" key="1">
    <source>
        <dbReference type="EMBL" id="AJD89450.1"/>
    </source>
</evidence>
<sequence>MQPIHLWLSVYDRQTKKPKRNIQPILPIIINAYQASLNNAPINQKTITSLTEKSHLHEQYISQLKQWERGGYFTIEERRFGQMVSRIFHLDQKASAAFQSLKEYQDRIDLHIQTNEDLHYQTFSALLNTREQRGQTNHPWAEAASQLISNMKNQ</sequence>
<dbReference type="Proteomes" id="UP000031449">
    <property type="component" value="Chromosome"/>
</dbReference>
<dbReference type="BioCyc" id="JESP1508404:G14D9-9337-MONOMER"/>
<evidence type="ECO:0000313" key="2">
    <source>
        <dbReference type="Proteomes" id="UP000031449"/>
    </source>
</evidence>
<reference evidence="1 2" key="1">
    <citation type="submission" date="2014-08" db="EMBL/GenBank/DDBJ databases">
        <title>Complete genome of a marine bacteria Jeotgalibacillus malaysiensis.</title>
        <authorList>
            <person name="Yaakop A.S."/>
            <person name="Chan K.-G."/>
            <person name="Goh K.M."/>
        </authorList>
    </citation>
    <scope>NUCLEOTIDE SEQUENCE [LARGE SCALE GENOMIC DNA]</scope>
    <source>
        <strain evidence="1 2">D5</strain>
    </source>
</reference>
<organism evidence="1 2">
    <name type="scientific">Jeotgalibacillus malaysiensis</name>
    <dbReference type="NCBI Taxonomy" id="1508404"/>
    <lineage>
        <taxon>Bacteria</taxon>
        <taxon>Bacillati</taxon>
        <taxon>Bacillota</taxon>
        <taxon>Bacilli</taxon>
        <taxon>Bacillales</taxon>
        <taxon>Caryophanaceae</taxon>
        <taxon>Jeotgalibacillus</taxon>
    </lineage>
</organism>
<dbReference type="EMBL" id="CP009416">
    <property type="protein sequence ID" value="AJD89450.1"/>
    <property type="molecule type" value="Genomic_DNA"/>
</dbReference>